<evidence type="ECO:0000256" key="5">
    <source>
        <dbReference type="ARBA" id="ARBA00022777"/>
    </source>
</evidence>
<dbReference type="SMART" id="SM00387">
    <property type="entry name" value="HATPase_c"/>
    <property type="match status" value="1"/>
</dbReference>
<comment type="catalytic activity">
    <reaction evidence="1">
        <text>ATP + protein L-histidine = ADP + protein N-phospho-L-histidine.</text>
        <dbReference type="EC" id="2.7.13.3"/>
    </reaction>
</comment>
<dbReference type="InterPro" id="IPR036890">
    <property type="entry name" value="HATPase_C_sf"/>
</dbReference>
<dbReference type="PANTHER" id="PTHR43047">
    <property type="entry name" value="TWO-COMPONENT HISTIDINE PROTEIN KINASE"/>
    <property type="match status" value="1"/>
</dbReference>
<dbReference type="EMBL" id="JBBUTG010000009">
    <property type="protein sequence ID" value="MEK8032210.1"/>
    <property type="molecule type" value="Genomic_DNA"/>
</dbReference>
<evidence type="ECO:0000256" key="1">
    <source>
        <dbReference type="ARBA" id="ARBA00000085"/>
    </source>
</evidence>
<feature type="domain" description="Histidine kinase" evidence="7">
    <location>
        <begin position="234"/>
        <end position="445"/>
    </location>
</feature>
<feature type="transmembrane region" description="Helical" evidence="6">
    <location>
        <begin position="58"/>
        <end position="77"/>
    </location>
</feature>
<proteinExistence type="predicted"/>
<evidence type="ECO:0000256" key="2">
    <source>
        <dbReference type="ARBA" id="ARBA00012438"/>
    </source>
</evidence>
<feature type="transmembrane region" description="Helical" evidence="6">
    <location>
        <begin position="128"/>
        <end position="155"/>
    </location>
</feature>
<keyword evidence="5 8" id="KW-0418">Kinase</keyword>
<dbReference type="SUPFAM" id="SSF55874">
    <property type="entry name" value="ATPase domain of HSP90 chaperone/DNA topoisomerase II/histidine kinase"/>
    <property type="match status" value="1"/>
</dbReference>
<dbReference type="PROSITE" id="PS50109">
    <property type="entry name" value="HIS_KIN"/>
    <property type="match status" value="1"/>
</dbReference>
<dbReference type="Gene3D" id="1.10.287.130">
    <property type="match status" value="1"/>
</dbReference>
<dbReference type="EC" id="2.7.13.3" evidence="2"/>
<keyword evidence="4" id="KW-0808">Transferase</keyword>
<dbReference type="RefSeq" id="WP_341426623.1">
    <property type="nucleotide sequence ID" value="NZ_JBBUTG010000009.1"/>
</dbReference>
<dbReference type="InterPro" id="IPR005467">
    <property type="entry name" value="His_kinase_dom"/>
</dbReference>
<evidence type="ECO:0000256" key="6">
    <source>
        <dbReference type="SAM" id="Phobius"/>
    </source>
</evidence>
<dbReference type="PRINTS" id="PR00344">
    <property type="entry name" value="BCTRLSENSOR"/>
</dbReference>
<dbReference type="Proteomes" id="UP001371218">
    <property type="component" value="Unassembled WGS sequence"/>
</dbReference>
<feature type="transmembrane region" description="Helical" evidence="6">
    <location>
        <begin position="167"/>
        <end position="187"/>
    </location>
</feature>
<dbReference type="Pfam" id="PF02518">
    <property type="entry name" value="HATPase_c"/>
    <property type="match status" value="1"/>
</dbReference>
<gene>
    <name evidence="8" type="ORF">AACH06_15385</name>
</gene>
<dbReference type="Pfam" id="PF00512">
    <property type="entry name" value="HisKA"/>
    <property type="match status" value="1"/>
</dbReference>
<evidence type="ECO:0000256" key="3">
    <source>
        <dbReference type="ARBA" id="ARBA00022553"/>
    </source>
</evidence>
<evidence type="ECO:0000313" key="9">
    <source>
        <dbReference type="Proteomes" id="UP001371218"/>
    </source>
</evidence>
<dbReference type="CDD" id="cd00082">
    <property type="entry name" value="HisKA"/>
    <property type="match status" value="1"/>
</dbReference>
<protein>
    <recommendedName>
        <fullName evidence="2">histidine kinase</fullName>
        <ecNumber evidence="2">2.7.13.3</ecNumber>
    </recommendedName>
</protein>
<keyword evidence="6" id="KW-0472">Membrane</keyword>
<sequence>MNRLLAHGPLWLDRAAPGRQDSTSSMALVASVTGLLGASLVAWQFAPSHGSPGFIDCMVLLIGFCGLRAVMAALDLKRSPSRPIVRGRVGLPGVLLHALLWGLTAVVLRAPGPWGAELALHMTTCVLAMSAAVSLAWFYPLLVAYVALLLGPLALRDAWIGGQPYSWLAWCGAVAAVYISLTGYLHARTLAAVRAQRQQNADLVDALHREVERADAAHRALCDAQASKVRFFAAANHDLRQPLQAIVLLAQSACLRPSPTQDAMQHILTCAETMSKVVDDLLDLTRLDLEDAPLHMEPIELTELFEELRRTHDPTALAQGLLLRFDANAQVVFSARLPLMRIVSNLVANALQFTRAGSVLVEARTIGEHITIEVSDTGRGISPEHLERIFDEFFQVDRRPHDGRVGLGLGLSIVKQLSRSVGIGIAVTSSPGQGSTFTLKVPASAAGLAPPARRDLVPPVARPVVLPAAAKVEARRPLAAPPHRPGETP</sequence>
<evidence type="ECO:0000256" key="4">
    <source>
        <dbReference type="ARBA" id="ARBA00022679"/>
    </source>
</evidence>
<keyword evidence="3" id="KW-0597">Phosphoprotein</keyword>
<name>A0ABU9BUB2_9BURK</name>
<dbReference type="InterPro" id="IPR004358">
    <property type="entry name" value="Sig_transdc_His_kin-like_C"/>
</dbReference>
<dbReference type="SUPFAM" id="SSF47384">
    <property type="entry name" value="Homodimeric domain of signal transducing histidine kinase"/>
    <property type="match status" value="1"/>
</dbReference>
<keyword evidence="6" id="KW-1133">Transmembrane helix</keyword>
<feature type="transmembrane region" description="Helical" evidence="6">
    <location>
        <begin position="26"/>
        <end position="46"/>
    </location>
</feature>
<evidence type="ECO:0000259" key="7">
    <source>
        <dbReference type="PROSITE" id="PS50109"/>
    </source>
</evidence>
<accession>A0ABU9BUB2</accession>
<dbReference type="PANTHER" id="PTHR43047:SF72">
    <property type="entry name" value="OSMOSENSING HISTIDINE PROTEIN KINASE SLN1"/>
    <property type="match status" value="1"/>
</dbReference>
<keyword evidence="6" id="KW-0812">Transmembrane</keyword>
<dbReference type="InterPro" id="IPR003661">
    <property type="entry name" value="HisK_dim/P_dom"/>
</dbReference>
<evidence type="ECO:0000313" key="8">
    <source>
        <dbReference type="EMBL" id="MEK8032210.1"/>
    </source>
</evidence>
<comment type="caution">
    <text evidence="8">The sequence shown here is derived from an EMBL/GenBank/DDBJ whole genome shotgun (WGS) entry which is preliminary data.</text>
</comment>
<keyword evidence="9" id="KW-1185">Reference proteome</keyword>
<dbReference type="SMART" id="SM00388">
    <property type="entry name" value="HisKA"/>
    <property type="match status" value="1"/>
</dbReference>
<dbReference type="GO" id="GO:0016301">
    <property type="term" value="F:kinase activity"/>
    <property type="evidence" value="ECO:0007669"/>
    <property type="project" value="UniProtKB-KW"/>
</dbReference>
<dbReference type="Gene3D" id="3.30.565.10">
    <property type="entry name" value="Histidine kinase-like ATPase, C-terminal domain"/>
    <property type="match status" value="1"/>
</dbReference>
<dbReference type="InterPro" id="IPR003594">
    <property type="entry name" value="HATPase_dom"/>
</dbReference>
<organism evidence="8 9">
    <name type="scientific">Ideonella lacteola</name>
    <dbReference type="NCBI Taxonomy" id="2984193"/>
    <lineage>
        <taxon>Bacteria</taxon>
        <taxon>Pseudomonadati</taxon>
        <taxon>Pseudomonadota</taxon>
        <taxon>Betaproteobacteria</taxon>
        <taxon>Burkholderiales</taxon>
        <taxon>Sphaerotilaceae</taxon>
        <taxon>Ideonella</taxon>
    </lineage>
</organism>
<feature type="transmembrane region" description="Helical" evidence="6">
    <location>
        <begin position="89"/>
        <end position="108"/>
    </location>
</feature>
<reference evidence="8 9" key="1">
    <citation type="submission" date="2024-04" db="EMBL/GenBank/DDBJ databases">
        <title>Novel species of the genus Ideonella isolated from streams.</title>
        <authorList>
            <person name="Lu H."/>
        </authorList>
    </citation>
    <scope>NUCLEOTIDE SEQUENCE [LARGE SCALE GENOMIC DNA]</scope>
    <source>
        <strain evidence="8 9">DXS29W</strain>
    </source>
</reference>
<dbReference type="InterPro" id="IPR036097">
    <property type="entry name" value="HisK_dim/P_sf"/>
</dbReference>